<dbReference type="RefSeq" id="WP_252815176.1">
    <property type="nucleotide sequence ID" value="NZ_JAMXQS010000001.1"/>
</dbReference>
<dbReference type="EMBL" id="JAMXQS010000001">
    <property type="protein sequence ID" value="MCO6048359.1"/>
    <property type="molecule type" value="Genomic_DNA"/>
</dbReference>
<name>A0ABT1C0J5_9HYPH</name>
<feature type="region of interest" description="Disordered" evidence="1">
    <location>
        <begin position="153"/>
        <end position="234"/>
    </location>
</feature>
<dbReference type="Gene3D" id="2.30.30.40">
    <property type="entry name" value="SH3 Domains"/>
    <property type="match status" value="1"/>
</dbReference>
<feature type="domain" description="SH3b" evidence="3">
    <location>
        <begin position="22"/>
        <end position="87"/>
    </location>
</feature>
<feature type="compositionally biased region" description="Basic and acidic residues" evidence="1">
    <location>
        <begin position="153"/>
        <end position="199"/>
    </location>
</feature>
<organism evidence="4 5">
    <name type="scientific">Mesorhizobium liriopis</name>
    <dbReference type="NCBI Taxonomy" id="2953882"/>
    <lineage>
        <taxon>Bacteria</taxon>
        <taxon>Pseudomonadati</taxon>
        <taxon>Pseudomonadota</taxon>
        <taxon>Alphaproteobacteria</taxon>
        <taxon>Hyphomicrobiales</taxon>
        <taxon>Phyllobacteriaceae</taxon>
        <taxon>Mesorhizobium</taxon>
    </lineage>
</organism>
<comment type="caution">
    <text evidence="4">The sequence shown here is derived from an EMBL/GenBank/DDBJ whole genome shotgun (WGS) entry which is preliminary data.</text>
</comment>
<feature type="signal peptide" evidence="2">
    <location>
        <begin position="1"/>
        <end position="23"/>
    </location>
</feature>
<dbReference type="Proteomes" id="UP001205906">
    <property type="component" value="Unassembled WGS sequence"/>
</dbReference>
<evidence type="ECO:0000313" key="5">
    <source>
        <dbReference type="Proteomes" id="UP001205906"/>
    </source>
</evidence>
<keyword evidence="2" id="KW-0732">Signal</keyword>
<evidence type="ECO:0000313" key="4">
    <source>
        <dbReference type="EMBL" id="MCO6048359.1"/>
    </source>
</evidence>
<feature type="compositionally biased region" description="Pro residues" evidence="1">
    <location>
        <begin position="201"/>
        <end position="212"/>
    </location>
</feature>
<dbReference type="Pfam" id="PF08239">
    <property type="entry name" value="SH3_3"/>
    <property type="match status" value="1"/>
</dbReference>
<reference evidence="4 5" key="1">
    <citation type="submission" date="2022-06" db="EMBL/GenBank/DDBJ databases">
        <title>Mesorhizobium sp. strain RP14 Genome sequencing and assembly.</title>
        <authorList>
            <person name="Kim I."/>
        </authorList>
    </citation>
    <scope>NUCLEOTIDE SEQUENCE [LARGE SCALE GENOMIC DNA]</scope>
    <source>
        <strain evidence="5">RP14(2022)</strain>
    </source>
</reference>
<evidence type="ECO:0000256" key="1">
    <source>
        <dbReference type="SAM" id="MobiDB-lite"/>
    </source>
</evidence>
<evidence type="ECO:0000256" key="2">
    <source>
        <dbReference type="SAM" id="SignalP"/>
    </source>
</evidence>
<dbReference type="SMART" id="SM00287">
    <property type="entry name" value="SH3b"/>
    <property type="match status" value="1"/>
</dbReference>
<dbReference type="PROSITE" id="PS51781">
    <property type="entry name" value="SH3B"/>
    <property type="match status" value="1"/>
</dbReference>
<keyword evidence="5" id="KW-1185">Reference proteome</keyword>
<evidence type="ECO:0000259" key="3">
    <source>
        <dbReference type="PROSITE" id="PS51781"/>
    </source>
</evidence>
<feature type="compositionally biased region" description="Pro residues" evidence="1">
    <location>
        <begin position="225"/>
        <end position="234"/>
    </location>
</feature>
<feature type="chain" id="PRO_5045798721" evidence="2">
    <location>
        <begin position="24"/>
        <end position="234"/>
    </location>
</feature>
<accession>A0ABT1C0J5</accession>
<proteinExistence type="predicted"/>
<gene>
    <name evidence="4" type="ORF">NGM99_00960</name>
</gene>
<protein>
    <submittedName>
        <fullName evidence="4">SH3 domain-containing protein</fullName>
    </submittedName>
</protein>
<dbReference type="InterPro" id="IPR003646">
    <property type="entry name" value="SH3-like_bac-type"/>
</dbReference>
<sequence>MRNKLLGAAALLAAALVPGIASAAGTAIATGNVNLRAGPSTGYPAVNVVPRGEDVRVHGCLSNRSWCDVSFYGQRGWMSSNYIAFVNGGRRYVGAPAIRYIEAPTITFTVGDYWERNYRNRDFYRDRARWAARRDLYDGPRYREDRPIYREEGPRYRDRDRDRSGYRDLSDNGDRSGYRTVDERRLDRRDDPDWVERAPPRYRPAPPPPPVDEGPYGFDDDNNGFPPPPPSGAY</sequence>